<evidence type="ECO:0000256" key="1">
    <source>
        <dbReference type="ARBA" id="ARBA00009437"/>
    </source>
</evidence>
<sequence>MNLRQMLYFCEVVDAGGGSAAARRLFIAPTAISAQLALLEQNLGGELFDRTTRPMQLTSLGKFFYPRAKELLSQASRLEQESKQVASGSGGWLGIGFIRSTLFSLLPSVIKNYRVQHPDVHLDLVEILSEYQEERLRQHRVDVGIARFIGMFERHSDMNYEVIINDPFMVALPIDHPLAKHDTFPIRAFNQIPFILYPKDARSPFGQKILSHLEEKGVCPAVTHDAIEIHTALALVGAGLGGTLVSGSIAINNRRDVVFLPVDNIEISTTLVAVTRKGEENPLLDSFMSMLISNAKEEMH</sequence>
<name>A0ABR9F0R8_9GAMM</name>
<organism evidence="6 7">
    <name type="scientific">Halomonas casei</name>
    <dbReference type="NCBI Taxonomy" id="2742613"/>
    <lineage>
        <taxon>Bacteria</taxon>
        <taxon>Pseudomonadati</taxon>
        <taxon>Pseudomonadota</taxon>
        <taxon>Gammaproteobacteria</taxon>
        <taxon>Oceanospirillales</taxon>
        <taxon>Halomonadaceae</taxon>
        <taxon>Halomonas</taxon>
    </lineage>
</organism>
<evidence type="ECO:0000256" key="3">
    <source>
        <dbReference type="ARBA" id="ARBA00023125"/>
    </source>
</evidence>
<evidence type="ECO:0000256" key="4">
    <source>
        <dbReference type="ARBA" id="ARBA00023163"/>
    </source>
</evidence>
<gene>
    <name evidence="6" type="ORF">EI168_08075</name>
</gene>
<proteinExistence type="inferred from homology"/>
<keyword evidence="2" id="KW-0805">Transcription regulation</keyword>
<dbReference type="SUPFAM" id="SSF46785">
    <property type="entry name" value="Winged helix' DNA-binding domain"/>
    <property type="match status" value="1"/>
</dbReference>
<protein>
    <submittedName>
        <fullName evidence="6">LysR family transcriptional regulator</fullName>
    </submittedName>
</protein>
<dbReference type="PROSITE" id="PS50931">
    <property type="entry name" value="HTH_LYSR"/>
    <property type="match status" value="1"/>
</dbReference>
<dbReference type="Pfam" id="PF03466">
    <property type="entry name" value="LysR_substrate"/>
    <property type="match status" value="1"/>
</dbReference>
<dbReference type="EMBL" id="RRZD01000006">
    <property type="protein sequence ID" value="MBE0400067.1"/>
    <property type="molecule type" value="Genomic_DNA"/>
</dbReference>
<evidence type="ECO:0000313" key="7">
    <source>
        <dbReference type="Proteomes" id="UP001645039"/>
    </source>
</evidence>
<dbReference type="Gene3D" id="1.10.10.10">
    <property type="entry name" value="Winged helix-like DNA-binding domain superfamily/Winged helix DNA-binding domain"/>
    <property type="match status" value="1"/>
</dbReference>
<dbReference type="InterPro" id="IPR036390">
    <property type="entry name" value="WH_DNA-bd_sf"/>
</dbReference>
<dbReference type="InterPro" id="IPR000847">
    <property type="entry name" value="LysR_HTH_N"/>
</dbReference>
<dbReference type="InterPro" id="IPR005119">
    <property type="entry name" value="LysR_subst-bd"/>
</dbReference>
<evidence type="ECO:0000259" key="5">
    <source>
        <dbReference type="PROSITE" id="PS50931"/>
    </source>
</evidence>
<dbReference type="CDD" id="cd08414">
    <property type="entry name" value="PBP2_LTTR_aromatics_like"/>
    <property type="match status" value="1"/>
</dbReference>
<keyword evidence="4" id="KW-0804">Transcription</keyword>
<dbReference type="RefSeq" id="WP_096276406.1">
    <property type="nucleotide sequence ID" value="NZ_CBCSBM010000007.1"/>
</dbReference>
<dbReference type="Gene3D" id="3.40.190.10">
    <property type="entry name" value="Periplasmic binding protein-like II"/>
    <property type="match status" value="2"/>
</dbReference>
<feature type="domain" description="HTH lysR-type" evidence="5">
    <location>
        <begin position="1"/>
        <end position="58"/>
    </location>
</feature>
<evidence type="ECO:0000313" key="6">
    <source>
        <dbReference type="EMBL" id="MBE0400067.1"/>
    </source>
</evidence>
<reference evidence="6 7" key="1">
    <citation type="submission" date="2020-07" db="EMBL/GenBank/DDBJ databases">
        <title>Halophilic bacteria isolated from french cheeses.</title>
        <authorList>
            <person name="Kothe C.I."/>
            <person name="Farah-Kraiem B."/>
            <person name="Renault P."/>
            <person name="Dridi B."/>
        </authorList>
    </citation>
    <scope>NUCLEOTIDE SEQUENCE [LARGE SCALE GENOMIC DNA]</scope>
    <source>
        <strain evidence="6 7">FME1</strain>
    </source>
</reference>
<accession>A0ABR9F0R8</accession>
<comment type="caution">
    <text evidence="6">The sequence shown here is derived from an EMBL/GenBank/DDBJ whole genome shotgun (WGS) entry which is preliminary data.</text>
</comment>
<dbReference type="Proteomes" id="UP001645039">
    <property type="component" value="Unassembled WGS sequence"/>
</dbReference>
<keyword evidence="7" id="KW-1185">Reference proteome</keyword>
<dbReference type="PANTHER" id="PTHR30346">
    <property type="entry name" value="TRANSCRIPTIONAL DUAL REGULATOR HCAR-RELATED"/>
    <property type="match status" value="1"/>
</dbReference>
<dbReference type="Pfam" id="PF00126">
    <property type="entry name" value="HTH_1"/>
    <property type="match status" value="1"/>
</dbReference>
<dbReference type="InterPro" id="IPR036388">
    <property type="entry name" value="WH-like_DNA-bd_sf"/>
</dbReference>
<keyword evidence="3" id="KW-0238">DNA-binding</keyword>
<comment type="similarity">
    <text evidence="1">Belongs to the LysR transcriptional regulatory family.</text>
</comment>
<evidence type="ECO:0000256" key="2">
    <source>
        <dbReference type="ARBA" id="ARBA00023015"/>
    </source>
</evidence>
<dbReference type="PANTHER" id="PTHR30346:SF17">
    <property type="entry name" value="LYSR FAMILY TRANSCRIPTIONAL REGULATOR"/>
    <property type="match status" value="1"/>
</dbReference>
<dbReference type="SUPFAM" id="SSF53850">
    <property type="entry name" value="Periplasmic binding protein-like II"/>
    <property type="match status" value="1"/>
</dbReference>